<dbReference type="InParanoid" id="H3BAE3"/>
<dbReference type="OMA" id="DHHSYWS"/>
<dbReference type="STRING" id="7897.ENSLACP00000018864"/>
<organism evidence="6 7">
    <name type="scientific">Latimeria chalumnae</name>
    <name type="common">Coelacanth</name>
    <dbReference type="NCBI Taxonomy" id="7897"/>
    <lineage>
        <taxon>Eukaryota</taxon>
        <taxon>Metazoa</taxon>
        <taxon>Chordata</taxon>
        <taxon>Craniata</taxon>
        <taxon>Vertebrata</taxon>
        <taxon>Euteleostomi</taxon>
        <taxon>Coelacanthiformes</taxon>
        <taxon>Coelacanthidae</taxon>
        <taxon>Latimeria</taxon>
    </lineage>
</organism>
<dbReference type="PANTHER" id="PTHR13372:SF2">
    <property type="entry name" value="GEMININ COILED-COIL DOMAIN-CONTAINING PROTEIN 1"/>
    <property type="match status" value="1"/>
</dbReference>
<evidence type="ECO:0000313" key="7">
    <source>
        <dbReference type="Proteomes" id="UP000008672"/>
    </source>
</evidence>
<dbReference type="HOGENOM" id="CLU_071972_0_0_1"/>
<keyword evidence="3" id="KW-0539">Nucleus</keyword>
<keyword evidence="7" id="KW-1185">Reference proteome</keyword>
<keyword evidence="2 5" id="KW-0175">Coiled coil</keyword>
<evidence type="ECO:0000256" key="3">
    <source>
        <dbReference type="ARBA" id="ARBA00023242"/>
    </source>
</evidence>
<evidence type="ECO:0000256" key="2">
    <source>
        <dbReference type="ARBA" id="ARBA00023054"/>
    </source>
</evidence>
<gene>
    <name evidence="6" type="primary">GMNC</name>
</gene>
<evidence type="ECO:0000256" key="4">
    <source>
        <dbReference type="ARBA" id="ARBA00023306"/>
    </source>
</evidence>
<dbReference type="CDD" id="cd22588">
    <property type="entry name" value="GemC1_CC"/>
    <property type="match status" value="1"/>
</dbReference>
<sequence length="348" mass="39151">ILQSTILSCQDQYYVGGQGYDCPYSVQTSAASVDVSKETWVSLRALGILDNTANQPEPGIQASKNGTNKDLVQHDGWTDQLSSQLYRNRQLQDTLLQKEEELARLHEENIKLRQYLNPSFVKRLEETTMKLLSQSGQKIDDIFKHRRKRLQDENIYTASQGFSESYPKKVRRNLSKELAACEEQPKACIDTWVLQTLGLKDVDTIDDTSSANYSAISSDHVTPLDDYHQSPDEVMSYTSDHVLLCEYSGDQLSPVNYTASSCNPDLNCLQQLPSPQHSSAPLSSSALSSPYGSPYCASDVIPNKTEVAFSTSLNPHRNVKTHTFRQGQAFVRRDEEGGWKFTWVPKQN</sequence>
<dbReference type="GO" id="GO:0045786">
    <property type="term" value="P:negative regulation of cell cycle"/>
    <property type="evidence" value="ECO:0007669"/>
    <property type="project" value="TreeGrafter"/>
</dbReference>
<comment type="subcellular location">
    <subcellularLocation>
        <location evidence="1">Nucleus</location>
    </subcellularLocation>
</comment>
<protein>
    <submittedName>
        <fullName evidence="6">Geminin coiled-coil domain containing</fullName>
    </submittedName>
</protein>
<dbReference type="PANTHER" id="PTHR13372">
    <property type="entry name" value="GEMININ"/>
    <property type="match status" value="1"/>
</dbReference>
<accession>H3BAE3</accession>
<feature type="coiled-coil region" evidence="5">
    <location>
        <begin position="88"/>
        <end position="115"/>
    </location>
</feature>
<evidence type="ECO:0000256" key="1">
    <source>
        <dbReference type="ARBA" id="ARBA00004123"/>
    </source>
</evidence>
<evidence type="ECO:0000313" key="6">
    <source>
        <dbReference type="Ensembl" id="ENSLACP00000018864.1"/>
    </source>
</evidence>
<keyword evidence="4" id="KW-0131">Cell cycle</keyword>
<dbReference type="eggNOG" id="ENOG502RE7T">
    <property type="taxonomic scope" value="Eukaryota"/>
</dbReference>
<name>H3BAE3_LATCH</name>
<reference evidence="6" key="3">
    <citation type="submission" date="2025-09" db="UniProtKB">
        <authorList>
            <consortium name="Ensembl"/>
        </authorList>
    </citation>
    <scope>IDENTIFICATION</scope>
</reference>
<proteinExistence type="predicted"/>
<dbReference type="InterPro" id="IPR059237">
    <property type="entry name" value="GemC1_CC"/>
</dbReference>
<dbReference type="Proteomes" id="UP000008672">
    <property type="component" value="Unassembled WGS sequence"/>
</dbReference>
<reference evidence="6" key="2">
    <citation type="submission" date="2025-08" db="UniProtKB">
        <authorList>
            <consortium name="Ensembl"/>
        </authorList>
    </citation>
    <scope>IDENTIFICATION</scope>
</reference>
<evidence type="ECO:0000256" key="5">
    <source>
        <dbReference type="SAM" id="Coils"/>
    </source>
</evidence>
<reference evidence="7" key="1">
    <citation type="submission" date="2011-08" db="EMBL/GenBank/DDBJ databases">
        <title>The draft genome of Latimeria chalumnae.</title>
        <authorList>
            <person name="Di Palma F."/>
            <person name="Alfoldi J."/>
            <person name="Johnson J."/>
            <person name="Berlin A."/>
            <person name="Gnerre S."/>
            <person name="Jaffe D."/>
            <person name="MacCallum I."/>
            <person name="Young S."/>
            <person name="Walker B.J."/>
            <person name="Lander E."/>
            <person name="Lindblad-Toh K."/>
        </authorList>
    </citation>
    <scope>NUCLEOTIDE SEQUENCE [LARGE SCALE GENOMIC DNA]</scope>
    <source>
        <strain evidence="7">Wild caught</strain>
    </source>
</reference>
<dbReference type="AlphaFoldDB" id="H3BAE3"/>
<dbReference type="GeneTree" id="ENSGT00940000153270"/>
<dbReference type="EMBL" id="AFYH01039837">
    <property type="status" value="NOT_ANNOTATED_CDS"/>
    <property type="molecule type" value="Genomic_DNA"/>
</dbReference>
<dbReference type="GO" id="GO:0005634">
    <property type="term" value="C:nucleus"/>
    <property type="evidence" value="ECO:0007669"/>
    <property type="project" value="UniProtKB-SubCell"/>
</dbReference>
<dbReference type="GO" id="GO:0008156">
    <property type="term" value="P:negative regulation of DNA replication"/>
    <property type="evidence" value="ECO:0007669"/>
    <property type="project" value="TreeGrafter"/>
</dbReference>
<dbReference type="Ensembl" id="ENSLACT00000018997.1">
    <property type="protein sequence ID" value="ENSLACP00000018864.1"/>
    <property type="gene ID" value="ENSLACG00000016600.1"/>
</dbReference>
<dbReference type="FunCoup" id="H3BAE3">
    <property type="interactions" value="931"/>
</dbReference>